<evidence type="ECO:0000256" key="3">
    <source>
        <dbReference type="ARBA" id="ARBA00022737"/>
    </source>
</evidence>
<keyword evidence="3" id="KW-0677">Repeat</keyword>
<accession>A0A9R1RV58</accession>
<proteinExistence type="inferred from homology"/>
<dbReference type="CDD" id="cd14798">
    <property type="entry name" value="RX-CC_like"/>
    <property type="match status" value="1"/>
</dbReference>
<dbReference type="AlphaFoldDB" id="A0A9R1RV58"/>
<dbReference type="PANTHER" id="PTHR19338">
    <property type="entry name" value="TRANSLOCASE OF INNER MITOCHONDRIAL MEMBRANE 13 HOMOLOG"/>
    <property type="match status" value="1"/>
</dbReference>
<keyword evidence="2" id="KW-0433">Leucine-rich repeat</keyword>
<keyword evidence="5" id="KW-0611">Plant defense</keyword>
<dbReference type="PANTHER" id="PTHR19338:SF53">
    <property type="entry name" value="RX N-TERMINAL DOMAIN-CONTAINING PROTEIN"/>
    <property type="match status" value="1"/>
</dbReference>
<dbReference type="EMBL" id="LT934114">
    <property type="protein sequence ID" value="VAH54740.1"/>
    <property type="molecule type" value="Genomic_DNA"/>
</dbReference>
<evidence type="ECO:0000256" key="5">
    <source>
        <dbReference type="ARBA" id="ARBA00022821"/>
    </source>
</evidence>
<dbReference type="GO" id="GO:0000166">
    <property type="term" value="F:nucleotide binding"/>
    <property type="evidence" value="ECO:0007669"/>
    <property type="project" value="UniProtKB-KW"/>
</dbReference>
<evidence type="ECO:0000256" key="4">
    <source>
        <dbReference type="ARBA" id="ARBA00022741"/>
    </source>
</evidence>
<evidence type="ECO:0000256" key="2">
    <source>
        <dbReference type="ARBA" id="ARBA00022614"/>
    </source>
</evidence>
<dbReference type="Gene3D" id="1.20.5.4130">
    <property type="match status" value="1"/>
</dbReference>
<evidence type="ECO:0000313" key="8">
    <source>
        <dbReference type="Proteomes" id="UP000324705"/>
    </source>
</evidence>
<dbReference type="Pfam" id="PF18052">
    <property type="entry name" value="Rx_N"/>
    <property type="match status" value="1"/>
</dbReference>
<evidence type="ECO:0000259" key="6">
    <source>
        <dbReference type="Pfam" id="PF18052"/>
    </source>
</evidence>
<comment type="similarity">
    <text evidence="1">Belongs to the disease resistance NB-LRR family.</text>
</comment>
<evidence type="ECO:0000256" key="1">
    <source>
        <dbReference type="ARBA" id="ARBA00008894"/>
    </source>
</evidence>
<organism evidence="7 8">
    <name type="scientific">Triticum turgidum subsp. durum</name>
    <name type="common">Durum wheat</name>
    <name type="synonym">Triticum durum</name>
    <dbReference type="NCBI Taxonomy" id="4567"/>
    <lineage>
        <taxon>Eukaryota</taxon>
        <taxon>Viridiplantae</taxon>
        <taxon>Streptophyta</taxon>
        <taxon>Embryophyta</taxon>
        <taxon>Tracheophyta</taxon>
        <taxon>Spermatophyta</taxon>
        <taxon>Magnoliopsida</taxon>
        <taxon>Liliopsida</taxon>
        <taxon>Poales</taxon>
        <taxon>Poaceae</taxon>
        <taxon>BOP clade</taxon>
        <taxon>Pooideae</taxon>
        <taxon>Triticodae</taxon>
        <taxon>Triticeae</taxon>
        <taxon>Triticinae</taxon>
        <taxon>Triticum</taxon>
    </lineage>
</organism>
<evidence type="ECO:0000313" key="7">
    <source>
        <dbReference type="EMBL" id="VAH54740.1"/>
    </source>
</evidence>
<keyword evidence="4" id="KW-0547">Nucleotide-binding</keyword>
<dbReference type="Proteomes" id="UP000324705">
    <property type="component" value="Chromosome 2B"/>
</dbReference>
<reference evidence="7 8" key="1">
    <citation type="submission" date="2017-09" db="EMBL/GenBank/DDBJ databases">
        <authorList>
            <consortium name="International Durum Wheat Genome Sequencing Consortium (IDWGSC)"/>
            <person name="Milanesi L."/>
        </authorList>
    </citation>
    <scope>NUCLEOTIDE SEQUENCE [LARGE SCALE GENOMIC DNA]</scope>
    <source>
        <strain evidence="8">cv. Svevo</strain>
    </source>
</reference>
<dbReference type="GO" id="GO:0006952">
    <property type="term" value="P:defense response"/>
    <property type="evidence" value="ECO:0007669"/>
    <property type="project" value="UniProtKB-KW"/>
</dbReference>
<dbReference type="Gramene" id="TRITD2Bv1G260720.8">
    <property type="protein sequence ID" value="TRITD2Bv1G260720.8"/>
    <property type="gene ID" value="TRITD2Bv1G260720"/>
</dbReference>
<feature type="domain" description="Disease resistance N-terminal" evidence="6">
    <location>
        <begin position="8"/>
        <end position="99"/>
    </location>
</feature>
<keyword evidence="8" id="KW-1185">Reference proteome</keyword>
<protein>
    <recommendedName>
        <fullName evidence="6">Disease resistance N-terminal domain-containing protein</fullName>
    </recommendedName>
</protein>
<dbReference type="InterPro" id="IPR041118">
    <property type="entry name" value="Rx_N"/>
</dbReference>
<dbReference type="InterPro" id="IPR038005">
    <property type="entry name" value="RX-like_CC"/>
</dbReference>
<gene>
    <name evidence="7" type="ORF">TRITD_2Bv1G260720</name>
</gene>
<name>A0A9R1RV58_TRITD</name>
<sequence length="198" mass="22554">MAQAVIGAMGTLLPKLADLITKEYNLQRGIRGEIMFLKAEMESMETALLRISEAPIDQQPDDDVKLWAKAVRDLSYDLEDSIDKFMVRIETHGPEKSHSFMSFIHESINLLTKGKIRHKIGVHIKDIKKRINEVSERRRRYQVDSVAAAKPRGPTIDTLRMSALYKKATELVGTEDKSLEVVEMLIDVDEVSQFLRNS</sequence>